<evidence type="ECO:0000256" key="3">
    <source>
        <dbReference type="ARBA" id="ARBA00022452"/>
    </source>
</evidence>
<evidence type="ECO:0000256" key="5">
    <source>
        <dbReference type="ARBA" id="ARBA00023077"/>
    </source>
</evidence>
<accession>A0ABT1BYY9</accession>
<name>A0ABT1BYY9_9BACT</name>
<evidence type="ECO:0000256" key="2">
    <source>
        <dbReference type="ARBA" id="ARBA00022448"/>
    </source>
</evidence>
<evidence type="ECO:0000256" key="7">
    <source>
        <dbReference type="ARBA" id="ARBA00023237"/>
    </source>
</evidence>
<dbReference type="InterPro" id="IPR000531">
    <property type="entry name" value="Beta-barrel_TonB"/>
</dbReference>
<keyword evidence="7 8" id="KW-0998">Cell outer membrane</keyword>
<dbReference type="Gene3D" id="2.40.170.20">
    <property type="entry name" value="TonB-dependent receptor, beta-barrel domain"/>
    <property type="match status" value="1"/>
</dbReference>
<dbReference type="NCBIfam" id="TIGR04057">
    <property type="entry name" value="SusC_RagA_signa"/>
    <property type="match status" value="1"/>
</dbReference>
<evidence type="ECO:0000313" key="13">
    <source>
        <dbReference type="Proteomes" id="UP001204015"/>
    </source>
</evidence>
<feature type="domain" description="TonB-dependent receptor-like beta-barrel" evidence="10">
    <location>
        <begin position="435"/>
        <end position="1009"/>
    </location>
</feature>
<evidence type="ECO:0000313" key="12">
    <source>
        <dbReference type="EMBL" id="MCO6026035.1"/>
    </source>
</evidence>
<keyword evidence="12" id="KW-0675">Receptor</keyword>
<reference evidence="12 13" key="1">
    <citation type="submission" date="2022-06" db="EMBL/GenBank/DDBJ databases">
        <title>A taxonomic note on the genus Prevotella: Description of four novel genera and emended description of the genera Hallella and Xylanibacter.</title>
        <authorList>
            <person name="Hitch T.C.A."/>
        </authorList>
    </citation>
    <scope>NUCLEOTIDE SEQUENCE [LARGE SCALE GENOMIC DNA]</scope>
    <source>
        <strain evidence="12 13">DSM 100619</strain>
    </source>
</reference>
<feature type="domain" description="TonB-dependent receptor plug" evidence="11">
    <location>
        <begin position="95"/>
        <end position="201"/>
    </location>
</feature>
<dbReference type="InterPro" id="IPR012910">
    <property type="entry name" value="Plug_dom"/>
</dbReference>
<keyword evidence="4 8" id="KW-0812">Transmembrane</keyword>
<dbReference type="Pfam" id="PF13715">
    <property type="entry name" value="CarbopepD_reg_2"/>
    <property type="match status" value="1"/>
</dbReference>
<evidence type="ECO:0000256" key="9">
    <source>
        <dbReference type="RuleBase" id="RU003357"/>
    </source>
</evidence>
<keyword evidence="13" id="KW-1185">Reference proteome</keyword>
<dbReference type="Gene3D" id="2.170.130.10">
    <property type="entry name" value="TonB-dependent receptor, plug domain"/>
    <property type="match status" value="1"/>
</dbReference>
<dbReference type="InterPro" id="IPR008969">
    <property type="entry name" value="CarboxyPept-like_regulatory"/>
</dbReference>
<dbReference type="InterPro" id="IPR023996">
    <property type="entry name" value="TonB-dep_OMP_SusC/RagA"/>
</dbReference>
<dbReference type="Pfam" id="PF00593">
    <property type="entry name" value="TonB_dep_Rec_b-barrel"/>
    <property type="match status" value="1"/>
</dbReference>
<dbReference type="RefSeq" id="WP_252761393.1">
    <property type="nucleotide sequence ID" value="NZ_JAMXLY010000036.1"/>
</dbReference>
<keyword evidence="6 8" id="KW-0472">Membrane</keyword>
<organism evidence="12 13">
    <name type="scientific">Segatella cerevisiae</name>
    <dbReference type="NCBI Taxonomy" id="2053716"/>
    <lineage>
        <taxon>Bacteria</taxon>
        <taxon>Pseudomonadati</taxon>
        <taxon>Bacteroidota</taxon>
        <taxon>Bacteroidia</taxon>
        <taxon>Bacteroidales</taxon>
        <taxon>Prevotellaceae</taxon>
        <taxon>Segatella</taxon>
    </lineage>
</organism>
<evidence type="ECO:0000256" key="6">
    <source>
        <dbReference type="ARBA" id="ARBA00023136"/>
    </source>
</evidence>
<dbReference type="InterPro" id="IPR036942">
    <property type="entry name" value="Beta-barrel_TonB_sf"/>
</dbReference>
<dbReference type="PROSITE" id="PS52016">
    <property type="entry name" value="TONB_DEPENDENT_REC_3"/>
    <property type="match status" value="1"/>
</dbReference>
<evidence type="ECO:0000259" key="10">
    <source>
        <dbReference type="Pfam" id="PF00593"/>
    </source>
</evidence>
<dbReference type="Pfam" id="PF07715">
    <property type="entry name" value="Plug"/>
    <property type="match status" value="1"/>
</dbReference>
<proteinExistence type="inferred from homology"/>
<comment type="similarity">
    <text evidence="8 9">Belongs to the TonB-dependent receptor family.</text>
</comment>
<evidence type="ECO:0000256" key="1">
    <source>
        <dbReference type="ARBA" id="ARBA00004571"/>
    </source>
</evidence>
<dbReference type="InterPro" id="IPR039426">
    <property type="entry name" value="TonB-dep_rcpt-like"/>
</dbReference>
<comment type="subcellular location">
    <subcellularLocation>
        <location evidence="1 8">Cell outer membrane</location>
        <topology evidence="1 8">Multi-pass membrane protein</topology>
    </subcellularLocation>
</comment>
<evidence type="ECO:0000256" key="8">
    <source>
        <dbReference type="PROSITE-ProRule" id="PRU01360"/>
    </source>
</evidence>
<dbReference type="Proteomes" id="UP001204015">
    <property type="component" value="Unassembled WGS sequence"/>
</dbReference>
<gene>
    <name evidence="12" type="ORF">NG821_09320</name>
</gene>
<dbReference type="SUPFAM" id="SSF49464">
    <property type="entry name" value="Carboxypeptidase regulatory domain-like"/>
    <property type="match status" value="1"/>
</dbReference>
<evidence type="ECO:0000256" key="4">
    <source>
        <dbReference type="ARBA" id="ARBA00022692"/>
    </source>
</evidence>
<evidence type="ECO:0000259" key="11">
    <source>
        <dbReference type="Pfam" id="PF07715"/>
    </source>
</evidence>
<comment type="caution">
    <text evidence="12">The sequence shown here is derived from an EMBL/GenBank/DDBJ whole genome shotgun (WGS) entry which is preliminary data.</text>
</comment>
<dbReference type="EMBL" id="JAMXLY010000036">
    <property type="protein sequence ID" value="MCO6026035.1"/>
    <property type="molecule type" value="Genomic_DNA"/>
</dbReference>
<dbReference type="NCBIfam" id="TIGR04056">
    <property type="entry name" value="OMP_RagA_SusC"/>
    <property type="match status" value="1"/>
</dbReference>
<protein>
    <submittedName>
        <fullName evidence="12">TonB-dependent receptor</fullName>
    </submittedName>
</protein>
<dbReference type="InterPro" id="IPR023997">
    <property type="entry name" value="TonB-dep_OMP_SusC/RagA_CS"/>
</dbReference>
<sequence length="1059" mass="115157">MSFAQKTIHGKVVDGSGEAIIGASVVNSTGGGTVTDLDGNFTVTANTGNSLKISYVGFVTQLIKVGNQDNLKITLKEDNQSLNEVVVIGYGSVKRRDLTSAVAKMDDKAIADRPLARAEQALQGQLAGVQVRTVSGEPGSDVQIRVRGAASVNASSDPLYVVDGVPMTTINSLNPADIQSIEVLKDAASAAIYGSRGSNGVVIVTTKRGKNGKPTVTFNGSVGFQTPEKKLDLMSGKEWMEFRTKWNDANYLSRCQTLGVTGASIKDDSATRLANIRIASGSKDSYLYTNDDRWFQYLSKDMQDSHTYNSNVGTLDLLNWQDKCFRSASVQDYNIGVSGGTDNVNYLVSGGYMKQDGIVVGTDYQRFTFRANIDAKINKYVSVGANLAPTYITNDGSGNANGKDSELHHILASTPVSEPGVGYMANVEPNQKYNWAGTTSSPWYILNTNINKHKNARLIGNAYLRFTPMDGLRFEFSGAVNYYDTDISTYNFTSTSSNWAGGEGSQSSGSHVTGRYLNTLLQALANYDHTFGKHGVSLMAGTSKEGSNTGFETNQTFNKPFPNDAVTGSFDGSKVAVGKDLVTELTPKNLVSVFGRAQYNYDERYIVLASLRWDGCSVFGGNNKWGCFPAFSGGWVVSEEKFWKKLDMPWWSSFKLRASYGVTGNNEISNTAAYATLTGSLYGGASGYNANSLGNSDLSWEKTHSTDLAADFSFFNNTIQLSVDYYTKTTKDLLYQVPVAGASGFTTTWDNIGEIDNKGIDIELTTHNLRGAFKWDTSFNMSYNHNEVGSLGVDNTPIYSGFNGAGDGSNASNILAVGHPVNAFYMYKAIGVWKTQAEIDDYARQCGVSKLIFQGTQTIKPGDIRYLDANHDGNYTLADDRVYLGQPTPKITYGLTNSFQWKGFDAQLLITAQTGGKILGTIGRAIDRPSMGALSNMFSWWKNAWWSESDQGNGKTPYILSTTTGGTVDSRWLYSSDYLSVKNLTLGYTVPLKSKWISNLRFYASFENLLRFDHYKEGYSPEAANASKSSAPGGATATGLDYGGYPTARMYTFGINLTF</sequence>
<keyword evidence="5 9" id="KW-0798">TonB box</keyword>
<dbReference type="SUPFAM" id="SSF56935">
    <property type="entry name" value="Porins"/>
    <property type="match status" value="1"/>
</dbReference>
<keyword evidence="3 8" id="KW-1134">Transmembrane beta strand</keyword>
<dbReference type="InterPro" id="IPR037066">
    <property type="entry name" value="Plug_dom_sf"/>
</dbReference>
<keyword evidence="2 8" id="KW-0813">Transport</keyword>